<evidence type="ECO:0000256" key="7">
    <source>
        <dbReference type="ARBA" id="ARBA00022962"/>
    </source>
</evidence>
<dbReference type="Pfam" id="PF00425">
    <property type="entry name" value="Chorismate_bind"/>
    <property type="match status" value="1"/>
</dbReference>
<dbReference type="EMBL" id="JAVRQU010000005">
    <property type="protein sequence ID" value="KAK5703071.1"/>
    <property type="molecule type" value="Genomic_DNA"/>
</dbReference>
<accession>A0AAN7WCD4</accession>
<name>A0AAN7WCD4_9PEZI</name>
<keyword evidence="5 13" id="KW-0808">Transferase</keyword>
<dbReference type="InterPro" id="IPR006805">
    <property type="entry name" value="Anth_synth_I_N"/>
</dbReference>
<dbReference type="PRINTS" id="PR00096">
    <property type="entry name" value="GATASE"/>
</dbReference>
<dbReference type="NCBIfam" id="TIGR01823">
    <property type="entry name" value="PabB-fungal"/>
    <property type="match status" value="1"/>
</dbReference>
<dbReference type="InterPro" id="IPR029062">
    <property type="entry name" value="Class_I_gatase-like"/>
</dbReference>
<evidence type="ECO:0000256" key="9">
    <source>
        <dbReference type="ARBA" id="ARBA00031904"/>
    </source>
</evidence>
<dbReference type="PANTHER" id="PTHR11236">
    <property type="entry name" value="AMINOBENZOATE/ANTHRANILATE SYNTHASE"/>
    <property type="match status" value="1"/>
</dbReference>
<gene>
    <name evidence="13" type="primary">ABZ1</name>
    <name evidence="13" type="ORF">LTR97_004017</name>
</gene>
<evidence type="ECO:0000259" key="11">
    <source>
        <dbReference type="Pfam" id="PF00425"/>
    </source>
</evidence>
<dbReference type="EC" id="2.6.1.85" evidence="4"/>
<evidence type="ECO:0000256" key="6">
    <source>
        <dbReference type="ARBA" id="ARBA00022909"/>
    </source>
</evidence>
<feature type="domain" description="Anthranilate synthase component I N-terminal" evidence="12">
    <location>
        <begin position="277"/>
        <end position="423"/>
    </location>
</feature>
<dbReference type="InterPro" id="IPR017926">
    <property type="entry name" value="GATASE"/>
</dbReference>
<dbReference type="GO" id="GO:0008153">
    <property type="term" value="P:4-aminobenzoate biosynthetic process"/>
    <property type="evidence" value="ECO:0007669"/>
    <property type="project" value="TreeGrafter"/>
</dbReference>
<evidence type="ECO:0000313" key="14">
    <source>
        <dbReference type="Proteomes" id="UP001310594"/>
    </source>
</evidence>
<dbReference type="AlphaFoldDB" id="A0AAN7WCD4"/>
<keyword evidence="13" id="KW-0032">Aminotransferase</keyword>
<dbReference type="Gene3D" id="3.40.50.880">
    <property type="match status" value="1"/>
</dbReference>
<evidence type="ECO:0000256" key="1">
    <source>
        <dbReference type="ARBA" id="ARBA00001000"/>
    </source>
</evidence>
<dbReference type="GO" id="GO:0000162">
    <property type="term" value="P:L-tryptophan biosynthetic process"/>
    <property type="evidence" value="ECO:0007669"/>
    <property type="project" value="TreeGrafter"/>
</dbReference>
<keyword evidence="7" id="KW-0315">Glutamine amidotransferase</keyword>
<comment type="caution">
    <text evidence="13">The sequence shown here is derived from an EMBL/GenBank/DDBJ whole genome shotgun (WGS) entry which is preliminary data.</text>
</comment>
<comment type="catalytic activity">
    <reaction evidence="1">
        <text>chorismate + L-glutamine = 4-amino-4-deoxychorismate + L-glutamate</text>
        <dbReference type="Rhea" id="RHEA:11672"/>
        <dbReference type="ChEBI" id="CHEBI:29748"/>
        <dbReference type="ChEBI" id="CHEBI:29985"/>
        <dbReference type="ChEBI" id="CHEBI:58359"/>
        <dbReference type="ChEBI" id="CHEBI:58406"/>
        <dbReference type="EC" id="2.6.1.85"/>
    </reaction>
</comment>
<keyword evidence="6" id="KW-0289">Folate biosynthesis</keyword>
<dbReference type="InterPro" id="IPR015890">
    <property type="entry name" value="Chorismate_C"/>
</dbReference>
<dbReference type="PANTHER" id="PTHR11236:SF18">
    <property type="entry name" value="AMINODEOXYCHORISMATE SYNTHASE"/>
    <property type="match status" value="1"/>
</dbReference>
<dbReference type="Pfam" id="PF04715">
    <property type="entry name" value="Anth_synt_I_N"/>
    <property type="match status" value="1"/>
</dbReference>
<dbReference type="PRINTS" id="PR00097">
    <property type="entry name" value="ANTSNTHASEII"/>
</dbReference>
<evidence type="ECO:0000256" key="8">
    <source>
        <dbReference type="ARBA" id="ARBA00031329"/>
    </source>
</evidence>
<dbReference type="CDD" id="cd01743">
    <property type="entry name" value="GATase1_Anthranilate_Synthase"/>
    <property type="match status" value="1"/>
</dbReference>
<evidence type="ECO:0000256" key="3">
    <source>
        <dbReference type="ARBA" id="ARBA00005970"/>
    </source>
</evidence>
<evidence type="ECO:0000256" key="4">
    <source>
        <dbReference type="ARBA" id="ARBA00013139"/>
    </source>
</evidence>
<dbReference type="SUPFAM" id="SSF52317">
    <property type="entry name" value="Class I glutamine amidotransferase-like"/>
    <property type="match status" value="1"/>
</dbReference>
<dbReference type="InterPro" id="IPR019999">
    <property type="entry name" value="Anth_synth_I-like"/>
</dbReference>
<dbReference type="InterPro" id="IPR010117">
    <property type="entry name" value="PabB_fungal"/>
</dbReference>
<organism evidence="13 14">
    <name type="scientific">Elasticomyces elasticus</name>
    <dbReference type="NCBI Taxonomy" id="574655"/>
    <lineage>
        <taxon>Eukaryota</taxon>
        <taxon>Fungi</taxon>
        <taxon>Dikarya</taxon>
        <taxon>Ascomycota</taxon>
        <taxon>Pezizomycotina</taxon>
        <taxon>Dothideomycetes</taxon>
        <taxon>Dothideomycetidae</taxon>
        <taxon>Mycosphaerellales</taxon>
        <taxon>Teratosphaeriaceae</taxon>
        <taxon>Elasticomyces</taxon>
    </lineage>
</organism>
<sequence length="741" mass="81737">MQKNSILYIDAYDSFSNNIITLLQDNLPVTVESIKIVDPRFVLNDDAFQKYLNNFGAVVAGPGPGHPANPKDVGLIGKLWTLPDERTLPVLGICLGFQNLALAFGAGIERLNEPRHGLVRHLTHCDRDIFSGIGELDATQYHSLQVRLRHDIEVDHSADPWTPARKFKQLVPLAWDLSDVNNGPILMAARHCHKPFWGVQYHPESVCSSGGRELLQNWWVEASRWNAGQGRECDVTPSMVSRKPPFEQPTARLEHHAPGDVRWRAVPYSGKRDVADLVNVLRDQCEGAEPILLESGMRGGEPVNPETGRFSIIGLPTKDALQLKWSTKDRLLTLEAEGKVVYRKQMLISGVFAAVESIMSEHKASHGPTGVPFWGGLVGYMSYEAGLESIDVPPAAVEGARPDVWFVLVERSVVIDHVEHCIFIQSLSENDEIWLDHVVHLIQKPDRHTSRVLASISDGVIISGPNKADYCAKVGACQEQLRAGESYELCLTDQTLFRNSAKPWALYQRLREANPAPFGAHFHFADAEKKHELDLISSSPERFLSWSRDGKCQFRPIKGTVKKEAGMTSKKAEGILSSEKERAENLMIVDLIRHDLNGVEGVRDVCVPKLMQVEEYATVYQLVSVIEGQLDTTVPTTATLANSLPPGSMTGAPKKRSCELLGAIEATSGPRGLYSGVLGYFDVGGGGDFSVIIRSAFKWSEEGVWRVGAGGAVTALSEPDAEWEEMLAKRQSLMDVLLASP</sequence>
<reference evidence="13" key="1">
    <citation type="submission" date="2023-08" db="EMBL/GenBank/DDBJ databases">
        <title>Black Yeasts Isolated from many extreme environments.</title>
        <authorList>
            <person name="Coleine C."/>
            <person name="Stajich J.E."/>
            <person name="Selbmann L."/>
        </authorList>
    </citation>
    <scope>NUCLEOTIDE SEQUENCE</scope>
    <source>
        <strain evidence="13">CCFEE 5810</strain>
    </source>
</reference>
<evidence type="ECO:0000313" key="13">
    <source>
        <dbReference type="EMBL" id="KAK5703071.1"/>
    </source>
</evidence>
<evidence type="ECO:0000256" key="2">
    <source>
        <dbReference type="ARBA" id="ARBA00005009"/>
    </source>
</evidence>
<protein>
    <recommendedName>
        <fullName evidence="4">aminodeoxychorismate synthase</fullName>
        <ecNumber evidence="4">2.6.1.85</ecNumber>
    </recommendedName>
    <alternativeName>
        <fullName evidence="8">Para-aminobenzoate synthase</fullName>
    </alternativeName>
    <alternativeName>
        <fullName evidence="9">p-aminobenzoic acid synthase</fullName>
    </alternativeName>
</protein>
<dbReference type="Gene3D" id="3.60.120.10">
    <property type="entry name" value="Anthranilate synthase"/>
    <property type="match status" value="1"/>
</dbReference>
<dbReference type="InterPro" id="IPR006221">
    <property type="entry name" value="TrpG/PapA_dom"/>
</dbReference>
<dbReference type="GO" id="GO:0046656">
    <property type="term" value="P:folic acid biosynthetic process"/>
    <property type="evidence" value="ECO:0007669"/>
    <property type="project" value="UniProtKB-KW"/>
</dbReference>
<proteinExistence type="inferred from homology"/>
<dbReference type="GO" id="GO:0005737">
    <property type="term" value="C:cytoplasm"/>
    <property type="evidence" value="ECO:0007669"/>
    <property type="project" value="TreeGrafter"/>
</dbReference>
<evidence type="ECO:0000259" key="10">
    <source>
        <dbReference type="Pfam" id="PF00117"/>
    </source>
</evidence>
<dbReference type="SUPFAM" id="SSF56322">
    <property type="entry name" value="ADC synthase"/>
    <property type="match status" value="1"/>
</dbReference>
<comment type="pathway">
    <text evidence="2">Cofactor biosynthesis; tetrahydrofolate biosynthesis; 4-aminobenzoate from chorismate: step 1/2.</text>
</comment>
<dbReference type="Proteomes" id="UP001310594">
    <property type="component" value="Unassembled WGS sequence"/>
</dbReference>
<evidence type="ECO:0000259" key="12">
    <source>
        <dbReference type="Pfam" id="PF04715"/>
    </source>
</evidence>
<evidence type="ECO:0000256" key="5">
    <source>
        <dbReference type="ARBA" id="ARBA00022679"/>
    </source>
</evidence>
<dbReference type="PROSITE" id="PS51273">
    <property type="entry name" value="GATASE_TYPE_1"/>
    <property type="match status" value="1"/>
</dbReference>
<dbReference type="GO" id="GO:0046820">
    <property type="term" value="F:4-amino-4-deoxychorismate synthase activity"/>
    <property type="evidence" value="ECO:0007669"/>
    <property type="project" value="UniProtKB-EC"/>
</dbReference>
<dbReference type="InterPro" id="IPR005801">
    <property type="entry name" value="ADC_synthase"/>
</dbReference>
<feature type="domain" description="Glutamine amidotransferase" evidence="10">
    <location>
        <begin position="8"/>
        <end position="220"/>
    </location>
</feature>
<dbReference type="Pfam" id="PF00117">
    <property type="entry name" value="GATase"/>
    <property type="match status" value="1"/>
</dbReference>
<comment type="similarity">
    <text evidence="3">In the C-terminal section; belongs to the anthranilate synthase component I family.</text>
</comment>
<feature type="domain" description="Chorismate-utilising enzyme C-terminal" evidence="11">
    <location>
        <begin position="467"/>
        <end position="729"/>
    </location>
</feature>